<dbReference type="EMBL" id="KZ994610">
    <property type="protein sequence ID" value="RKO92505.1"/>
    <property type="molecule type" value="Genomic_DNA"/>
</dbReference>
<protein>
    <recommendedName>
        <fullName evidence="4">Leucine-rich repeat-containing N-terminal plant-type domain-containing protein</fullName>
    </recommendedName>
</protein>
<accession>A0A4P9WK75</accession>
<dbReference type="InterPro" id="IPR032675">
    <property type="entry name" value="LRR_dom_sf"/>
</dbReference>
<dbReference type="SUPFAM" id="SSF52058">
    <property type="entry name" value="L domain-like"/>
    <property type="match status" value="1"/>
</dbReference>
<gene>
    <name evidence="2" type="ORF">BDK51DRAFT_31875</name>
</gene>
<proteinExistence type="predicted"/>
<dbReference type="Proteomes" id="UP000269721">
    <property type="component" value="Unassembled WGS sequence"/>
</dbReference>
<evidence type="ECO:0008006" key="4">
    <source>
        <dbReference type="Google" id="ProtNLM"/>
    </source>
</evidence>
<name>A0A4P9WK75_9FUNG</name>
<evidence type="ECO:0000313" key="2">
    <source>
        <dbReference type="EMBL" id="RKO92505.1"/>
    </source>
</evidence>
<keyword evidence="1" id="KW-0732">Signal</keyword>
<dbReference type="Gene3D" id="3.80.10.10">
    <property type="entry name" value="Ribonuclease Inhibitor"/>
    <property type="match status" value="1"/>
</dbReference>
<dbReference type="PANTHER" id="PTHR47988">
    <property type="entry name" value="SOMATIC EMBRYOGENESIS RECEPTOR KINASE 1"/>
    <property type="match status" value="1"/>
</dbReference>
<sequence length="126" mass="13341">MFFVITPFAATTAQPQAVPPAGSSCADLVNVLPPQWQMTLNLTAPANATANPYWCCNSNNICCGEPSGCYNIGKVYGIFFQGMQLNGSTPDGLGSLTSLQKLHLFKNSLTGTIPESLGNLVNLTEL</sequence>
<evidence type="ECO:0000313" key="3">
    <source>
        <dbReference type="Proteomes" id="UP000269721"/>
    </source>
</evidence>
<dbReference type="OrthoDB" id="676979at2759"/>
<reference evidence="3" key="1">
    <citation type="journal article" date="2018" name="Nat. Microbiol.">
        <title>Leveraging single-cell genomics to expand the fungal tree of life.</title>
        <authorList>
            <person name="Ahrendt S.R."/>
            <person name="Quandt C.A."/>
            <person name="Ciobanu D."/>
            <person name="Clum A."/>
            <person name="Salamov A."/>
            <person name="Andreopoulos B."/>
            <person name="Cheng J.F."/>
            <person name="Woyke T."/>
            <person name="Pelin A."/>
            <person name="Henrissat B."/>
            <person name="Reynolds N.K."/>
            <person name="Benny G.L."/>
            <person name="Smith M.E."/>
            <person name="James T.Y."/>
            <person name="Grigoriev I.V."/>
        </authorList>
    </citation>
    <scope>NUCLEOTIDE SEQUENCE [LARGE SCALE GENOMIC DNA]</scope>
</reference>
<dbReference type="AlphaFoldDB" id="A0A4P9WK75"/>
<evidence type="ECO:0000256" key="1">
    <source>
        <dbReference type="ARBA" id="ARBA00022729"/>
    </source>
</evidence>
<organism evidence="2 3">
    <name type="scientific">Blyttiomyces helicus</name>
    <dbReference type="NCBI Taxonomy" id="388810"/>
    <lineage>
        <taxon>Eukaryota</taxon>
        <taxon>Fungi</taxon>
        <taxon>Fungi incertae sedis</taxon>
        <taxon>Chytridiomycota</taxon>
        <taxon>Chytridiomycota incertae sedis</taxon>
        <taxon>Chytridiomycetes</taxon>
        <taxon>Chytridiomycetes incertae sedis</taxon>
        <taxon>Blyttiomyces</taxon>
    </lineage>
</organism>
<keyword evidence="3" id="KW-1185">Reference proteome</keyword>
<feature type="non-terminal residue" evidence="2">
    <location>
        <position position="126"/>
    </location>
</feature>